<keyword evidence="3" id="KW-0732">Signal</keyword>
<dbReference type="InterPro" id="IPR033116">
    <property type="entry name" value="TRYPSIN_SER"/>
</dbReference>
<dbReference type="GO" id="GO:0006508">
    <property type="term" value="P:proteolysis"/>
    <property type="evidence" value="ECO:0007669"/>
    <property type="project" value="UniProtKB-KW"/>
</dbReference>
<dbReference type="GO" id="GO:0008233">
    <property type="term" value="F:peptidase activity"/>
    <property type="evidence" value="ECO:0007669"/>
    <property type="project" value="UniProtKB-KW"/>
</dbReference>
<organism evidence="5 6">
    <name type="scientific">Bacteriovorax antarcticus</name>
    <dbReference type="NCBI Taxonomy" id="3088717"/>
    <lineage>
        <taxon>Bacteria</taxon>
        <taxon>Pseudomonadati</taxon>
        <taxon>Bdellovibrionota</taxon>
        <taxon>Bacteriovoracia</taxon>
        <taxon>Bacteriovoracales</taxon>
        <taxon>Bacteriovoracaceae</taxon>
        <taxon>Bacteriovorax</taxon>
    </lineage>
</organism>
<reference evidence="5 6" key="1">
    <citation type="submission" date="2023-11" db="EMBL/GenBank/DDBJ databases">
        <title>A Novel Polar Bacteriovorax (B. antarcticus) Isolated from the Biocrust in Antarctica.</title>
        <authorList>
            <person name="Mun W."/>
            <person name="Choi S.Y."/>
            <person name="Mitchell R.J."/>
        </authorList>
    </citation>
    <scope>NUCLEOTIDE SEQUENCE [LARGE SCALE GENOMIC DNA]</scope>
    <source>
        <strain evidence="5 6">PP10</strain>
    </source>
</reference>
<feature type="signal peptide" evidence="3">
    <location>
        <begin position="1"/>
        <end position="23"/>
    </location>
</feature>
<dbReference type="PANTHER" id="PTHR24252:SF7">
    <property type="entry name" value="HYALIN"/>
    <property type="match status" value="1"/>
</dbReference>
<keyword evidence="2" id="KW-0378">Hydrolase</keyword>
<evidence type="ECO:0000313" key="5">
    <source>
        <dbReference type="EMBL" id="MEA9356183.1"/>
    </source>
</evidence>
<feature type="chain" id="PRO_5045491841" evidence="3">
    <location>
        <begin position="24"/>
        <end position="261"/>
    </location>
</feature>
<dbReference type="Proteomes" id="UP001302274">
    <property type="component" value="Unassembled WGS sequence"/>
</dbReference>
<keyword evidence="6" id="KW-1185">Reference proteome</keyword>
<evidence type="ECO:0000256" key="1">
    <source>
        <dbReference type="ARBA" id="ARBA00023157"/>
    </source>
</evidence>
<keyword evidence="2 5" id="KW-0645">Protease</keyword>
<dbReference type="PANTHER" id="PTHR24252">
    <property type="entry name" value="ACROSIN-RELATED"/>
    <property type="match status" value="1"/>
</dbReference>
<dbReference type="PROSITE" id="PS00134">
    <property type="entry name" value="TRYPSIN_HIS"/>
    <property type="match status" value="1"/>
</dbReference>
<dbReference type="EMBL" id="JAYGJQ010000001">
    <property type="protein sequence ID" value="MEA9356183.1"/>
    <property type="molecule type" value="Genomic_DNA"/>
</dbReference>
<sequence>MKRFLSLTVFSTALLVTSSLSFAGQSARIVGGVEVDPAKTETRYIVSIGGGCAGSIISPKWILTAAHCQSIFKSAITGGSVNLKAPNRIKLEIKKSYIHPKNNAGNQSYDFALLELKEPIDFEATGLTSIGLVTPEIATTGATDDGQMATVLGWGTMRENGSVTPLMRMVDVPVVSNERANAKTSYNGSINESMLAAGYDEGMKDSCQGDSGGPLTIEGSDGKPVLAGVVSFGRGCARAKYYGIYSRVSAGYEWIATMTKE</sequence>
<dbReference type="InterPro" id="IPR009003">
    <property type="entry name" value="Peptidase_S1_PA"/>
</dbReference>
<accession>A0ABU5VUV5</accession>
<keyword evidence="2" id="KW-0720">Serine protease</keyword>
<evidence type="ECO:0000256" key="2">
    <source>
        <dbReference type="RuleBase" id="RU363034"/>
    </source>
</evidence>
<dbReference type="InterPro" id="IPR001314">
    <property type="entry name" value="Peptidase_S1A"/>
</dbReference>
<dbReference type="RefSeq" id="WP_323575862.1">
    <property type="nucleotide sequence ID" value="NZ_JAYGJQ010000001.1"/>
</dbReference>
<protein>
    <submittedName>
        <fullName evidence="5">Serine protease</fullName>
    </submittedName>
</protein>
<dbReference type="CDD" id="cd00190">
    <property type="entry name" value="Tryp_SPc"/>
    <property type="match status" value="1"/>
</dbReference>
<dbReference type="InterPro" id="IPR043504">
    <property type="entry name" value="Peptidase_S1_PA_chymotrypsin"/>
</dbReference>
<keyword evidence="1" id="KW-1015">Disulfide bond</keyword>
<feature type="domain" description="Peptidase S1" evidence="4">
    <location>
        <begin position="29"/>
        <end position="260"/>
    </location>
</feature>
<dbReference type="PRINTS" id="PR00722">
    <property type="entry name" value="CHYMOTRYPSIN"/>
</dbReference>
<evidence type="ECO:0000259" key="4">
    <source>
        <dbReference type="PROSITE" id="PS50240"/>
    </source>
</evidence>
<dbReference type="SUPFAM" id="SSF50494">
    <property type="entry name" value="Trypsin-like serine proteases"/>
    <property type="match status" value="1"/>
</dbReference>
<name>A0ABU5VUV5_9BACT</name>
<dbReference type="PROSITE" id="PS50240">
    <property type="entry name" value="TRYPSIN_DOM"/>
    <property type="match status" value="1"/>
</dbReference>
<dbReference type="PROSITE" id="PS00135">
    <property type="entry name" value="TRYPSIN_SER"/>
    <property type="match status" value="1"/>
</dbReference>
<evidence type="ECO:0000313" key="6">
    <source>
        <dbReference type="Proteomes" id="UP001302274"/>
    </source>
</evidence>
<proteinExistence type="predicted"/>
<dbReference type="SMART" id="SM00020">
    <property type="entry name" value="Tryp_SPc"/>
    <property type="match status" value="1"/>
</dbReference>
<dbReference type="Pfam" id="PF00089">
    <property type="entry name" value="Trypsin"/>
    <property type="match status" value="1"/>
</dbReference>
<dbReference type="Gene3D" id="2.40.10.10">
    <property type="entry name" value="Trypsin-like serine proteases"/>
    <property type="match status" value="1"/>
</dbReference>
<dbReference type="InterPro" id="IPR018114">
    <property type="entry name" value="TRYPSIN_HIS"/>
</dbReference>
<gene>
    <name evidence="5" type="ORF">SHI21_08220</name>
</gene>
<comment type="caution">
    <text evidence="5">The sequence shown here is derived from an EMBL/GenBank/DDBJ whole genome shotgun (WGS) entry which is preliminary data.</text>
</comment>
<evidence type="ECO:0000256" key="3">
    <source>
        <dbReference type="SAM" id="SignalP"/>
    </source>
</evidence>
<dbReference type="InterPro" id="IPR001254">
    <property type="entry name" value="Trypsin_dom"/>
</dbReference>